<evidence type="ECO:0000256" key="8">
    <source>
        <dbReference type="ARBA" id="ARBA00023136"/>
    </source>
</evidence>
<evidence type="ECO:0000256" key="2">
    <source>
        <dbReference type="ARBA" id="ARBA00022448"/>
    </source>
</evidence>
<sequence>MNIGASGFILIIVVTLLLFGPSKLPQLGRAIGTTLSEFKAGARALTQDEDAGRRSAEKSGEGGAKSS</sequence>
<dbReference type="EMBL" id="JBBPCC010000024">
    <property type="protein sequence ID" value="MEK8131902.1"/>
    <property type="molecule type" value="Genomic_DNA"/>
</dbReference>
<evidence type="ECO:0000256" key="5">
    <source>
        <dbReference type="ARBA" id="ARBA00022927"/>
    </source>
</evidence>
<dbReference type="InterPro" id="IPR003369">
    <property type="entry name" value="TatA/B/E"/>
</dbReference>
<dbReference type="PANTHER" id="PTHR42982">
    <property type="entry name" value="SEC-INDEPENDENT PROTEIN TRANSLOCASE PROTEIN TATA"/>
    <property type="match status" value="1"/>
</dbReference>
<evidence type="ECO:0000256" key="6">
    <source>
        <dbReference type="ARBA" id="ARBA00022989"/>
    </source>
</evidence>
<evidence type="ECO:0000313" key="11">
    <source>
        <dbReference type="Proteomes" id="UP001469365"/>
    </source>
</evidence>
<proteinExistence type="predicted"/>
<evidence type="ECO:0000256" key="3">
    <source>
        <dbReference type="ARBA" id="ARBA00022475"/>
    </source>
</evidence>
<feature type="compositionally biased region" description="Basic and acidic residues" evidence="9">
    <location>
        <begin position="50"/>
        <end position="60"/>
    </location>
</feature>
<keyword evidence="4" id="KW-0812">Transmembrane</keyword>
<dbReference type="NCBIfam" id="TIGR01411">
    <property type="entry name" value="tatAE"/>
    <property type="match status" value="1"/>
</dbReference>
<feature type="region of interest" description="Disordered" evidence="9">
    <location>
        <begin position="46"/>
        <end position="67"/>
    </location>
</feature>
<keyword evidence="2" id="KW-0813">Transport</keyword>
<keyword evidence="8" id="KW-0472">Membrane</keyword>
<dbReference type="RefSeq" id="WP_341419028.1">
    <property type="nucleotide sequence ID" value="NZ_JBBPCC010000024.1"/>
</dbReference>
<dbReference type="Proteomes" id="UP001469365">
    <property type="component" value="Unassembled WGS sequence"/>
</dbReference>
<accession>A0ABU9DSP7</accession>
<protein>
    <submittedName>
        <fullName evidence="10">Twin-arginine translocase TatA/TatE family subunit</fullName>
    </submittedName>
</protein>
<evidence type="ECO:0000256" key="7">
    <source>
        <dbReference type="ARBA" id="ARBA00023010"/>
    </source>
</evidence>
<comment type="caution">
    <text evidence="10">The sequence shown here is derived from an EMBL/GenBank/DDBJ whole genome shotgun (WGS) entry which is preliminary data.</text>
</comment>
<reference evidence="10 11" key="1">
    <citation type="submission" date="2024-04" db="EMBL/GenBank/DDBJ databases">
        <title>draft genome sequnece of Paenibacillus filicis.</title>
        <authorList>
            <person name="Kim D.-U."/>
        </authorList>
    </citation>
    <scope>NUCLEOTIDE SEQUENCE [LARGE SCALE GENOMIC DNA]</scope>
    <source>
        <strain evidence="10 11">KACC14197</strain>
    </source>
</reference>
<keyword evidence="11" id="KW-1185">Reference proteome</keyword>
<comment type="subcellular location">
    <subcellularLocation>
        <location evidence="1">Cell membrane</location>
        <topology evidence="1">Single-pass membrane protein</topology>
    </subcellularLocation>
</comment>
<evidence type="ECO:0000256" key="9">
    <source>
        <dbReference type="SAM" id="MobiDB-lite"/>
    </source>
</evidence>
<evidence type="ECO:0000256" key="4">
    <source>
        <dbReference type="ARBA" id="ARBA00022692"/>
    </source>
</evidence>
<dbReference type="Gene3D" id="1.20.5.3310">
    <property type="match status" value="1"/>
</dbReference>
<name>A0ABU9DSP7_9BACL</name>
<keyword evidence="3" id="KW-1003">Cell membrane</keyword>
<gene>
    <name evidence="10" type="ORF">WMW72_28735</name>
</gene>
<evidence type="ECO:0000256" key="1">
    <source>
        <dbReference type="ARBA" id="ARBA00004162"/>
    </source>
</evidence>
<dbReference type="PANTHER" id="PTHR42982:SF1">
    <property type="entry name" value="SEC-INDEPENDENT PROTEIN TRANSLOCASE PROTEIN TATA"/>
    <property type="match status" value="1"/>
</dbReference>
<keyword evidence="6" id="KW-1133">Transmembrane helix</keyword>
<dbReference type="Pfam" id="PF02416">
    <property type="entry name" value="TatA_B_E"/>
    <property type="match status" value="1"/>
</dbReference>
<dbReference type="InterPro" id="IPR006312">
    <property type="entry name" value="TatA/E"/>
</dbReference>
<evidence type="ECO:0000313" key="10">
    <source>
        <dbReference type="EMBL" id="MEK8131902.1"/>
    </source>
</evidence>
<keyword evidence="5" id="KW-0653">Protein transport</keyword>
<keyword evidence="7" id="KW-0811">Translocation</keyword>
<organism evidence="10 11">
    <name type="scientific">Paenibacillus filicis</name>
    <dbReference type="NCBI Taxonomy" id="669464"/>
    <lineage>
        <taxon>Bacteria</taxon>
        <taxon>Bacillati</taxon>
        <taxon>Bacillota</taxon>
        <taxon>Bacilli</taxon>
        <taxon>Bacillales</taxon>
        <taxon>Paenibacillaceae</taxon>
        <taxon>Paenibacillus</taxon>
    </lineage>
</organism>
<dbReference type="NCBIfam" id="NF011430">
    <property type="entry name" value="PRK14861.1"/>
    <property type="match status" value="1"/>
</dbReference>